<dbReference type="Pfam" id="PF09546">
    <property type="entry name" value="Spore_III_AE"/>
    <property type="match status" value="1"/>
</dbReference>
<proteinExistence type="predicted"/>
<evidence type="ECO:0000256" key="1">
    <source>
        <dbReference type="SAM" id="Phobius"/>
    </source>
</evidence>
<feature type="transmembrane region" description="Helical" evidence="1">
    <location>
        <begin position="14"/>
        <end position="34"/>
    </location>
</feature>
<dbReference type="RefSeq" id="WP_314796096.1">
    <property type="nucleotide sequence ID" value="NZ_CP130319.1"/>
</dbReference>
<dbReference type="KEGG" id="proo:MJB10_15670"/>
<accession>A0AA96RIX7</accession>
<feature type="transmembrane region" description="Helical" evidence="1">
    <location>
        <begin position="143"/>
        <end position="163"/>
    </location>
</feature>
<protein>
    <submittedName>
        <fullName evidence="2">Stage III sporulation protein AE</fullName>
    </submittedName>
</protein>
<feature type="transmembrane region" description="Helical" evidence="1">
    <location>
        <begin position="99"/>
        <end position="123"/>
    </location>
</feature>
<dbReference type="InterPro" id="IPR014194">
    <property type="entry name" value="Spore_III_AE"/>
</dbReference>
<feature type="transmembrane region" description="Helical" evidence="1">
    <location>
        <begin position="314"/>
        <end position="347"/>
    </location>
</feature>
<keyword evidence="1" id="KW-0472">Membrane</keyword>
<dbReference type="AlphaFoldDB" id="A0AA96RIX7"/>
<name>A0AA96RIX7_9BACL</name>
<dbReference type="Proteomes" id="UP001304650">
    <property type="component" value="Chromosome"/>
</dbReference>
<keyword evidence="3" id="KW-1185">Reference proteome</keyword>
<keyword evidence="1" id="KW-0812">Transmembrane</keyword>
<feature type="transmembrane region" description="Helical" evidence="1">
    <location>
        <begin position="244"/>
        <end position="266"/>
    </location>
</feature>
<evidence type="ECO:0000313" key="2">
    <source>
        <dbReference type="EMBL" id="WNR42561.1"/>
    </source>
</evidence>
<dbReference type="NCBIfam" id="TIGR02829">
    <property type="entry name" value="spore_III_AE"/>
    <property type="match status" value="1"/>
</dbReference>
<organism evidence="2 3">
    <name type="scientific">Paenibacillus roseopurpureus</name>
    <dbReference type="NCBI Taxonomy" id="2918901"/>
    <lineage>
        <taxon>Bacteria</taxon>
        <taxon>Bacillati</taxon>
        <taxon>Bacillota</taxon>
        <taxon>Bacilli</taxon>
        <taxon>Bacillales</taxon>
        <taxon>Paenibacillaceae</taxon>
        <taxon>Paenibacillus</taxon>
    </lineage>
</organism>
<feature type="transmembrane region" description="Helical" evidence="1">
    <location>
        <begin position="211"/>
        <end position="232"/>
    </location>
</feature>
<evidence type="ECO:0000313" key="3">
    <source>
        <dbReference type="Proteomes" id="UP001304650"/>
    </source>
</evidence>
<keyword evidence="1" id="KW-1133">Transmembrane helix</keyword>
<dbReference type="EMBL" id="CP130319">
    <property type="protein sequence ID" value="WNR42561.1"/>
    <property type="molecule type" value="Genomic_DNA"/>
</dbReference>
<feature type="transmembrane region" description="Helical" evidence="1">
    <location>
        <begin position="175"/>
        <end position="205"/>
    </location>
</feature>
<sequence>MIQLYSHQKLNNRWVLVFILTIGLWLGMSGSLTAESPTDAVIKEQANRLHTEPVEQFWDGLMKEYGGYFPENKPPTFMELLLGTKGISMKSIFKGLLSYVFHEIIINGKLLASIVVLTVFSMILETLQSSFERNTVSKLGYTITYMVLIIIAVNSFSVAIGYAKSAISSMIQFMIAIMPLMLTLLASMGNVTSVAILHPLIVFMIHSVGTAIYVFVFPLLFLSAVLHIVSSLSDKFKVTQLANLLRTVSLSLLGVFVTVFLGVISIQGTAGAVRDGVAIRTAKYITGNFVPVVGRLFSDATETVIGASLLVKNAIGLVGVVILVMLCAFPAIKILTLAFIYNLSAALMQPLGDSPMISCLQTIGKSLIYVFAALAAVSLMFFLALTIMITISNVSVMMR</sequence>
<gene>
    <name evidence="2" type="primary">spoIIIAE</name>
    <name evidence="2" type="ORF">MJB10_15670</name>
</gene>
<reference evidence="2" key="1">
    <citation type="submission" date="2022-02" db="EMBL/GenBank/DDBJ databases">
        <title>Paenibacillus sp. MBLB1832 Whole Genome Shotgun Sequencing.</title>
        <authorList>
            <person name="Hwang C.Y."/>
            <person name="Cho E.-S."/>
            <person name="Seo M.-J."/>
        </authorList>
    </citation>
    <scope>NUCLEOTIDE SEQUENCE</scope>
    <source>
        <strain evidence="2">MBLB1832</strain>
    </source>
</reference>
<feature type="transmembrane region" description="Helical" evidence="1">
    <location>
        <begin position="367"/>
        <end position="391"/>
    </location>
</feature>